<dbReference type="AlphaFoldDB" id="A0A6G3SM72"/>
<comment type="caution">
    <text evidence="2">The sequence shown here is derived from an EMBL/GenBank/DDBJ whole genome shotgun (WGS) entry which is preliminary data.</text>
</comment>
<organism evidence="2">
    <name type="scientific">Streptomyces anulatus</name>
    <name type="common">Streptomyces chrysomallus</name>
    <dbReference type="NCBI Taxonomy" id="1892"/>
    <lineage>
        <taxon>Bacteria</taxon>
        <taxon>Bacillati</taxon>
        <taxon>Actinomycetota</taxon>
        <taxon>Actinomycetes</taxon>
        <taxon>Kitasatosporales</taxon>
        <taxon>Streptomycetaceae</taxon>
        <taxon>Streptomyces</taxon>
    </lineage>
</organism>
<evidence type="ECO:0000256" key="1">
    <source>
        <dbReference type="SAM" id="Phobius"/>
    </source>
</evidence>
<dbReference type="EMBL" id="JAAGMK010000180">
    <property type="protein sequence ID" value="NEB83980.1"/>
    <property type="molecule type" value="Genomic_DNA"/>
</dbReference>
<gene>
    <name evidence="2" type="ORF">G3I43_07280</name>
</gene>
<accession>A0A6G3SM72</accession>
<keyword evidence="1" id="KW-1133">Transmembrane helix</keyword>
<name>A0A6G3SM72_STRAQ</name>
<feature type="transmembrane region" description="Helical" evidence="1">
    <location>
        <begin position="49"/>
        <end position="67"/>
    </location>
</feature>
<protein>
    <recommendedName>
        <fullName evidence="3">Holin</fullName>
    </recommendedName>
</protein>
<dbReference type="RefSeq" id="WP_164256951.1">
    <property type="nucleotide sequence ID" value="NZ_JAAGMK010000180.1"/>
</dbReference>
<reference evidence="2" key="1">
    <citation type="submission" date="2020-01" db="EMBL/GenBank/DDBJ databases">
        <title>Insect and environment-associated Actinomycetes.</title>
        <authorList>
            <person name="Currrie C."/>
            <person name="Chevrette M."/>
            <person name="Carlson C."/>
            <person name="Stubbendieck R."/>
            <person name="Wendt-Pienkowski E."/>
        </authorList>
    </citation>
    <scope>NUCLEOTIDE SEQUENCE</scope>
    <source>
        <strain evidence="2">SID505</strain>
    </source>
</reference>
<sequence length="87" mass="9088">MSDTPFPVPSTETVIKGAKTYVRDLAERVIATFLQAFVGGLVLTQPFDLGMWEAAAVGGVAAAGSLLKGLVARWRDVTHSASLAKGV</sequence>
<evidence type="ECO:0008006" key="3">
    <source>
        <dbReference type="Google" id="ProtNLM"/>
    </source>
</evidence>
<keyword evidence="1" id="KW-0812">Transmembrane</keyword>
<evidence type="ECO:0000313" key="2">
    <source>
        <dbReference type="EMBL" id="NEB83980.1"/>
    </source>
</evidence>
<keyword evidence="1" id="KW-0472">Membrane</keyword>
<proteinExistence type="predicted"/>